<dbReference type="PANTHER" id="PTHR12891">
    <property type="entry name" value="DNA REPAIR/TRANSCRIPTION PROTEIN MET18/MMS19"/>
    <property type="match status" value="1"/>
</dbReference>
<feature type="domain" description="MMS19 C-terminal" evidence="6">
    <location>
        <begin position="556"/>
        <end position="976"/>
    </location>
</feature>
<dbReference type="InterPro" id="IPR024687">
    <property type="entry name" value="MMS19_C"/>
</dbReference>
<comment type="subcellular location">
    <subcellularLocation>
        <location evidence="1 5">Nucleus</location>
    </subcellularLocation>
</comment>
<dbReference type="GO" id="GO:0097361">
    <property type="term" value="C:cytosolic [4Fe-4S] assembly targeting complex"/>
    <property type="evidence" value="ECO:0007669"/>
    <property type="project" value="UniProtKB-UniRule"/>
</dbReference>
<dbReference type="InParanoid" id="A0A2K1QLY0"/>
<reference evidence="8 9" key="1">
    <citation type="submission" date="2017-06" db="EMBL/GenBank/DDBJ databases">
        <title>Draft genome sequence of a variant of Elsinoe murrayae.</title>
        <authorList>
            <person name="Cheng Q."/>
        </authorList>
    </citation>
    <scope>NUCLEOTIDE SEQUENCE [LARGE SCALE GENOMIC DNA]</scope>
    <source>
        <strain evidence="8 9">CQ-2017a</strain>
    </source>
</reference>
<dbReference type="Gene3D" id="1.25.10.10">
    <property type="entry name" value="Leucine-rich Repeat Variant"/>
    <property type="match status" value="2"/>
</dbReference>
<evidence type="ECO:0000313" key="8">
    <source>
        <dbReference type="EMBL" id="PNS15880.1"/>
    </source>
</evidence>
<dbReference type="InterPro" id="IPR016024">
    <property type="entry name" value="ARM-type_fold"/>
</dbReference>
<dbReference type="Pfam" id="PF14500">
    <property type="entry name" value="MMS19_N"/>
    <property type="match status" value="1"/>
</dbReference>
<keyword evidence="3" id="KW-0677">Repeat</keyword>
<sequence>MSDIQLYLVEATKNKDAARQIAQETAAKLERKEIHLLALVESIGDYINNEDSNLRSHSLGFLADTLESLSLRVLSLQHRLLLTEFILSRIQDDSEGTASCARALMALEKMGKWDPSTVQKIVSTIIESTHPLKQFKLQGDRYAILQLLDLLLAKYRKPVHERAEGDFSFIASFSSYFEGEKDPRNLMIVFSVVLVPMTEWNLGPSTQDMFELVFNYFPITFKPPPGDPFGITAQDLKDRLRSCVASTADFAPYSFPALLDKLDSSSMNTKRDVLQALVSCIGNYEPRTVSLYSVTLWDALKFEILNVQEADLADSALEALALVAQRLPIASEGALNAYLKPIVKECNEHLEDAPTKQSEAAGKILQGISKASPEVADYFVKGVLPPLLTLFNGSESITRRRGLVEVVNQLLEAINSVSAQWQVRDEDGIIKSDRATSHALKAFVPDLLNLLLQAVVSAPKSEVSFRLFSLQGLELMLKIRQLLTAAETERILDACSDIVISEIDTHSDEIKARAISTIIAAARQHPRTASEKILPALVAQLPDNPEPGIFTYEASLEVLAKLTVEPSLADTIIVRLKNKLNTAKRQNAPRSYVLALLTAFLYIFTNGSPARDESGLRLSYFSDIIQPLLEEAIGLSQPEDASLSSEISVDLIGRISTFILREQTPHTQNQVYTTVKRVFDSLQARAVTPESEAQQMSGSKLGVIAAMYLHAAFRSSIYQDEVPEHLLSTLIEIVLESDNTAQVHNAALRHLTLTINKSVPPASLEDVMARVKPGLLDLSSVGTAADVEVVLAIAKGLVISGKNSKLATRILSRLLELLTSQDHGRIVADGLGRLMSPDDLLTKENHCNISGLYKQRTYNQCYTAITSASRTADGPSKQNYLVALSGILRGLSYEIVKPSLPEISVLLLQCLDLKDLNQQRVKASALVTIEAVLLHDPDIFKEHASSLITRLLASSEAASNHEQVRAGALRCLKLLPTQFKQETVIPHRRHVVRKLLLPLDDRKRSVRAEAVRCRAAWLTLDQEDDEEG</sequence>
<evidence type="ECO:0000259" key="7">
    <source>
        <dbReference type="Pfam" id="PF14500"/>
    </source>
</evidence>
<dbReference type="OrthoDB" id="342900at2759"/>
<comment type="function">
    <text evidence="5">Key component of the cytosolic iron-sulfur protein assembly (CIA) complex, a multiprotein complex that mediates the incorporation of iron-sulfur cluster into apoproteins specifically involved in DNA metabolism and genomic integrity. In the CIA complex, MMS19 acts as an adapter between early-acting CIA components and a subset of cellular target iron-sulfur proteins.</text>
</comment>
<dbReference type="AlphaFoldDB" id="A0A2K1QLY0"/>
<dbReference type="Proteomes" id="UP000243797">
    <property type="component" value="Unassembled WGS sequence"/>
</dbReference>
<evidence type="ECO:0000256" key="2">
    <source>
        <dbReference type="ARBA" id="ARBA00009340"/>
    </source>
</evidence>
<comment type="caution">
    <text evidence="8">The sequence shown here is derived from an EMBL/GenBank/DDBJ whole genome shotgun (WGS) entry which is preliminary data.</text>
</comment>
<dbReference type="FunCoup" id="A0A2K1QLY0">
    <property type="interactions" value="913"/>
</dbReference>
<evidence type="ECO:0000256" key="5">
    <source>
        <dbReference type="RuleBase" id="RU367072"/>
    </source>
</evidence>
<dbReference type="GO" id="GO:0016226">
    <property type="term" value="P:iron-sulfur cluster assembly"/>
    <property type="evidence" value="ECO:0007669"/>
    <property type="project" value="UniProtKB-UniRule"/>
</dbReference>
<keyword evidence="5" id="KW-0227">DNA damage</keyword>
<evidence type="ECO:0000256" key="3">
    <source>
        <dbReference type="ARBA" id="ARBA00022737"/>
    </source>
</evidence>
<gene>
    <name evidence="8" type="ORF">CAC42_7986</name>
</gene>
<proteinExistence type="inferred from homology"/>
<comment type="similarity">
    <text evidence="2 5">Belongs to the MET18/MMS19 family.</text>
</comment>
<keyword evidence="5" id="KW-0234">DNA repair</keyword>
<feature type="domain" description="MMS19 N-terminal" evidence="7">
    <location>
        <begin position="40"/>
        <end position="306"/>
    </location>
</feature>
<dbReference type="EMBL" id="NKHZ01000065">
    <property type="protein sequence ID" value="PNS15880.1"/>
    <property type="molecule type" value="Genomic_DNA"/>
</dbReference>
<name>A0A2K1QLY0_9PEZI</name>
<keyword evidence="4 5" id="KW-0539">Nucleus</keyword>
<dbReference type="InterPro" id="IPR029240">
    <property type="entry name" value="MMS19_N"/>
</dbReference>
<evidence type="ECO:0000259" key="6">
    <source>
        <dbReference type="Pfam" id="PF12460"/>
    </source>
</evidence>
<evidence type="ECO:0000313" key="9">
    <source>
        <dbReference type="Proteomes" id="UP000243797"/>
    </source>
</evidence>
<dbReference type="InterPro" id="IPR011989">
    <property type="entry name" value="ARM-like"/>
</dbReference>
<evidence type="ECO:0000256" key="1">
    <source>
        <dbReference type="ARBA" id="ARBA00004123"/>
    </source>
</evidence>
<dbReference type="GO" id="GO:0051604">
    <property type="term" value="P:protein maturation"/>
    <property type="evidence" value="ECO:0007669"/>
    <property type="project" value="UniProtKB-UniRule"/>
</dbReference>
<keyword evidence="9" id="KW-1185">Reference proteome</keyword>
<accession>A0A2K1QLY0</accession>
<dbReference type="SUPFAM" id="SSF48371">
    <property type="entry name" value="ARM repeat"/>
    <property type="match status" value="1"/>
</dbReference>
<dbReference type="PANTHER" id="PTHR12891:SF0">
    <property type="entry name" value="MMS19 NUCLEOTIDE EXCISION REPAIR PROTEIN HOMOLOG"/>
    <property type="match status" value="1"/>
</dbReference>
<protein>
    <recommendedName>
        <fullName evidence="5">MMS19 nucleotide excision repair protein</fullName>
    </recommendedName>
</protein>
<dbReference type="GO" id="GO:0005634">
    <property type="term" value="C:nucleus"/>
    <property type="evidence" value="ECO:0007669"/>
    <property type="project" value="UniProtKB-SubCell"/>
</dbReference>
<dbReference type="GO" id="GO:0006281">
    <property type="term" value="P:DNA repair"/>
    <property type="evidence" value="ECO:0007669"/>
    <property type="project" value="UniProtKB-UniRule"/>
</dbReference>
<dbReference type="Pfam" id="PF12460">
    <property type="entry name" value="MMS19_C"/>
    <property type="match status" value="1"/>
</dbReference>
<evidence type="ECO:0000256" key="4">
    <source>
        <dbReference type="ARBA" id="ARBA00023242"/>
    </source>
</evidence>
<dbReference type="STRING" id="2082308.A0A2K1QLY0"/>
<organism evidence="8 9">
    <name type="scientific">Sphaceloma murrayae</name>
    <dbReference type="NCBI Taxonomy" id="2082308"/>
    <lineage>
        <taxon>Eukaryota</taxon>
        <taxon>Fungi</taxon>
        <taxon>Dikarya</taxon>
        <taxon>Ascomycota</taxon>
        <taxon>Pezizomycotina</taxon>
        <taxon>Dothideomycetes</taxon>
        <taxon>Dothideomycetidae</taxon>
        <taxon>Myriangiales</taxon>
        <taxon>Elsinoaceae</taxon>
        <taxon>Sphaceloma</taxon>
    </lineage>
</organism>
<dbReference type="InterPro" id="IPR039920">
    <property type="entry name" value="MMS19"/>
</dbReference>